<feature type="domain" description="tRNA(Ile)-lysidine/2-thiocytidine synthase N-terminal" evidence="7">
    <location>
        <begin position="139"/>
        <end position="265"/>
    </location>
</feature>
<dbReference type="GO" id="GO:0005737">
    <property type="term" value="C:cytoplasm"/>
    <property type="evidence" value="ECO:0007669"/>
    <property type="project" value="UniProtKB-SubCell"/>
</dbReference>
<dbReference type="PANTHER" id="PTHR43033:SF1">
    <property type="entry name" value="TRNA(ILE)-LYSIDINE SYNTHASE-RELATED"/>
    <property type="match status" value="1"/>
</dbReference>
<evidence type="ECO:0000256" key="5">
    <source>
        <dbReference type="ARBA" id="ARBA00048539"/>
    </source>
</evidence>
<dbReference type="Pfam" id="PF01171">
    <property type="entry name" value="ATP_bind_3"/>
    <property type="match status" value="2"/>
</dbReference>
<dbReference type="AlphaFoldDB" id="A0A377PSH4"/>
<evidence type="ECO:0000313" key="9">
    <source>
        <dbReference type="EMBL" id="TLD98818.1"/>
    </source>
</evidence>
<comment type="subcellular location">
    <subcellularLocation>
        <location evidence="6">Cytoplasm</location>
    </subcellularLocation>
</comment>
<sequence>MQISLSKDSIEVLRKNKNLLAFSGGVDSSALFFILLSYEIDFDLVIVDYGLRKQSDEEIQYAKSLSMTYNKNCYVMRLCYDEHSDLSCSSDFYISRYLESLESNEVLDSISSLDFASLNHKQQRALCDENLGSSQIYLNPIIQQYNLSIKPIHSNFEHCARKVRYEFFSFLIRKNSYQNLVLAHHLDDKIEWFFMQFAKGAGLNSLLGFIEIDIRYTGHKSYNILRPLINIRKQHILAYNKSNGINYFVDSSNASPKHRRNTFRASLQKLFNKDDTMGILRSFAYLHDESSRLYRYRIICVERDLLYFKRIVRCDIEFHDFNSVLAEEIHHIDIMTKRLGYIMSSKQKIGLKDMLCFRFVDSKIVGNITSKDCMVGNRIIVGVNKDLIFVGICADWSLRHASINSDIKDSKICKIWQIAKDLESPKFQIPKQYIEMYRKLAIPKRIRRIMYRNLVSCFVHSS</sequence>
<protein>
    <recommendedName>
        <fullName evidence="6">tRNA(Ile)-lysidine synthase</fullName>
        <ecNumber evidence="6">6.3.4.19</ecNumber>
    </recommendedName>
    <alternativeName>
        <fullName evidence="6">tRNA(Ile)-2-lysyl-cytidine synthase</fullName>
    </alternativeName>
    <alternativeName>
        <fullName evidence="6">tRNA(Ile)-lysidine synthetase</fullName>
    </alternativeName>
</protein>
<evidence type="ECO:0000259" key="7">
    <source>
        <dbReference type="Pfam" id="PF01171"/>
    </source>
</evidence>
<dbReference type="InterPro" id="IPR014729">
    <property type="entry name" value="Rossmann-like_a/b/a_fold"/>
</dbReference>
<dbReference type="GO" id="GO:0006400">
    <property type="term" value="P:tRNA modification"/>
    <property type="evidence" value="ECO:0007669"/>
    <property type="project" value="UniProtKB-UniRule"/>
</dbReference>
<dbReference type="OrthoDB" id="5289653at2"/>
<dbReference type="GO" id="GO:0032267">
    <property type="term" value="F:tRNA(Ile)-lysidine synthase activity"/>
    <property type="evidence" value="ECO:0007669"/>
    <property type="project" value="UniProtKB-EC"/>
</dbReference>
<dbReference type="RefSeq" id="WP_104692306.1">
    <property type="nucleotide sequence ID" value="NZ_FZML01000041.1"/>
</dbReference>
<dbReference type="HAMAP" id="MF_01161">
    <property type="entry name" value="tRNA_Ile_lys_synt"/>
    <property type="match status" value="1"/>
</dbReference>
<dbReference type="InterPro" id="IPR012094">
    <property type="entry name" value="tRNA_Ile_lys_synt"/>
</dbReference>
<evidence type="ECO:0000313" key="11">
    <source>
        <dbReference type="Proteomes" id="UP000255139"/>
    </source>
</evidence>
<keyword evidence="3 6" id="KW-0547">Nucleotide-binding</keyword>
<comment type="domain">
    <text evidence="6">The N-terminal region contains the highly conserved SGGXDS motif, predicted to be a P-loop motif involved in ATP binding.</text>
</comment>
<proteinExistence type="inferred from homology"/>
<evidence type="ECO:0000313" key="8">
    <source>
        <dbReference type="EMBL" id="STQ85796.1"/>
    </source>
</evidence>
<dbReference type="PANTHER" id="PTHR43033">
    <property type="entry name" value="TRNA(ILE)-LYSIDINE SYNTHASE-RELATED"/>
    <property type="match status" value="1"/>
</dbReference>
<reference evidence="8 11" key="2">
    <citation type="submission" date="2018-06" db="EMBL/GenBank/DDBJ databases">
        <authorList>
            <consortium name="Pathogen Informatics"/>
            <person name="Doyle S."/>
        </authorList>
    </citation>
    <scope>NUCLEOTIDE SEQUENCE [LARGE SCALE GENOMIC DNA]</scope>
    <source>
        <strain evidence="8 11">NCTC12714</strain>
    </source>
</reference>
<evidence type="ECO:0000256" key="6">
    <source>
        <dbReference type="HAMAP-Rule" id="MF_01161"/>
    </source>
</evidence>
<dbReference type="Gene3D" id="3.40.50.620">
    <property type="entry name" value="HUPs"/>
    <property type="match status" value="1"/>
</dbReference>
<dbReference type="Proteomes" id="UP000029922">
    <property type="component" value="Unassembled WGS sequence"/>
</dbReference>
<keyword evidence="6" id="KW-0963">Cytoplasm</keyword>
<feature type="domain" description="tRNA(Ile)-lysidine/2-thiocytidine synthase N-terminal" evidence="7">
    <location>
        <begin position="18"/>
        <end position="86"/>
    </location>
</feature>
<evidence type="ECO:0000256" key="3">
    <source>
        <dbReference type="ARBA" id="ARBA00022741"/>
    </source>
</evidence>
<dbReference type="InterPro" id="IPR011063">
    <property type="entry name" value="TilS/TtcA_N"/>
</dbReference>
<dbReference type="NCBIfam" id="TIGR02432">
    <property type="entry name" value="lysidine_TilS_N"/>
    <property type="match status" value="1"/>
</dbReference>
<dbReference type="SUPFAM" id="SSF52402">
    <property type="entry name" value="Adenine nucleotide alpha hydrolases-like"/>
    <property type="match status" value="1"/>
</dbReference>
<feature type="binding site" evidence="6">
    <location>
        <begin position="23"/>
        <end position="28"/>
    </location>
    <ligand>
        <name>ATP</name>
        <dbReference type="ChEBI" id="CHEBI:30616"/>
    </ligand>
</feature>
<dbReference type="EC" id="6.3.4.19" evidence="6"/>
<organism evidence="8 11">
    <name type="scientific">Helicobacter muridarum</name>
    <dbReference type="NCBI Taxonomy" id="216"/>
    <lineage>
        <taxon>Bacteria</taxon>
        <taxon>Pseudomonadati</taxon>
        <taxon>Campylobacterota</taxon>
        <taxon>Epsilonproteobacteria</taxon>
        <taxon>Campylobacterales</taxon>
        <taxon>Helicobacteraceae</taxon>
        <taxon>Helicobacter</taxon>
    </lineage>
</organism>
<evidence type="ECO:0000256" key="1">
    <source>
        <dbReference type="ARBA" id="ARBA00022598"/>
    </source>
</evidence>
<comment type="similarity">
    <text evidence="6">Belongs to the tRNA(Ile)-lysidine synthase family.</text>
</comment>
<dbReference type="EMBL" id="JRPD02000023">
    <property type="protein sequence ID" value="TLD98818.1"/>
    <property type="molecule type" value="Genomic_DNA"/>
</dbReference>
<keyword evidence="4 6" id="KW-0067">ATP-binding</keyword>
<evidence type="ECO:0000313" key="10">
    <source>
        <dbReference type="Proteomes" id="UP000029922"/>
    </source>
</evidence>
<reference evidence="9 10" key="1">
    <citation type="journal article" date="2014" name="Genome Announc.">
        <title>Draft genome sequences of eight enterohepatic helicobacter species isolated from both laboratory and wild rodents.</title>
        <authorList>
            <person name="Sheh A."/>
            <person name="Shen Z."/>
            <person name="Fox J.G."/>
        </authorList>
    </citation>
    <scope>NUCLEOTIDE SEQUENCE [LARGE SCALE GENOMIC DNA]</scope>
    <source>
        <strain evidence="9 10">ST1</strain>
    </source>
</reference>
<evidence type="ECO:0000256" key="2">
    <source>
        <dbReference type="ARBA" id="ARBA00022694"/>
    </source>
</evidence>
<gene>
    <name evidence="6 8" type="primary">tilS</name>
    <name evidence="9" type="ORF">LS73_008325</name>
    <name evidence="8" type="ORF">NCTC12714_00584</name>
</gene>
<dbReference type="STRING" id="216.LS73_01850"/>
<evidence type="ECO:0000256" key="4">
    <source>
        <dbReference type="ARBA" id="ARBA00022840"/>
    </source>
</evidence>
<dbReference type="Proteomes" id="UP000255139">
    <property type="component" value="Unassembled WGS sequence"/>
</dbReference>
<comment type="catalytic activity">
    <reaction evidence="5 6">
        <text>cytidine(34) in tRNA(Ile2) + L-lysine + ATP = lysidine(34) in tRNA(Ile2) + AMP + diphosphate + H(+)</text>
        <dbReference type="Rhea" id="RHEA:43744"/>
        <dbReference type="Rhea" id="RHEA-COMP:10625"/>
        <dbReference type="Rhea" id="RHEA-COMP:10670"/>
        <dbReference type="ChEBI" id="CHEBI:15378"/>
        <dbReference type="ChEBI" id="CHEBI:30616"/>
        <dbReference type="ChEBI" id="CHEBI:32551"/>
        <dbReference type="ChEBI" id="CHEBI:33019"/>
        <dbReference type="ChEBI" id="CHEBI:82748"/>
        <dbReference type="ChEBI" id="CHEBI:83665"/>
        <dbReference type="ChEBI" id="CHEBI:456215"/>
        <dbReference type="EC" id="6.3.4.19"/>
    </reaction>
</comment>
<accession>A0A377PSH4</accession>
<keyword evidence="11" id="KW-1185">Reference proteome</keyword>
<name>A0A377PSH4_9HELI</name>
<keyword evidence="2 6" id="KW-0819">tRNA processing</keyword>
<dbReference type="InterPro" id="IPR012795">
    <property type="entry name" value="tRNA_Ile_lys_synt_N"/>
</dbReference>
<dbReference type="CDD" id="cd01992">
    <property type="entry name" value="TilS_N"/>
    <property type="match status" value="1"/>
</dbReference>
<keyword evidence="1 6" id="KW-0436">Ligase</keyword>
<dbReference type="GO" id="GO:0005524">
    <property type="term" value="F:ATP binding"/>
    <property type="evidence" value="ECO:0007669"/>
    <property type="project" value="UniProtKB-UniRule"/>
</dbReference>
<comment type="function">
    <text evidence="6">Ligates lysine onto the cytidine present at position 34 of the AUA codon-specific tRNA(Ile) that contains the anticodon CAU, in an ATP-dependent manner. Cytidine is converted to lysidine, thus changing the amino acid specificity of the tRNA from methionine to isoleucine.</text>
</comment>
<dbReference type="EMBL" id="UGJE01000002">
    <property type="protein sequence ID" value="STQ85796.1"/>
    <property type="molecule type" value="Genomic_DNA"/>
</dbReference>